<keyword evidence="7" id="KW-0647">Proteasome</keyword>
<dbReference type="STRING" id="1884381.SAMN05518846_114134"/>
<evidence type="ECO:0000259" key="6">
    <source>
        <dbReference type="Pfam" id="PF14464"/>
    </source>
</evidence>
<evidence type="ECO:0000256" key="1">
    <source>
        <dbReference type="ARBA" id="ARBA00022670"/>
    </source>
</evidence>
<keyword evidence="3" id="KW-0378">Hydrolase</keyword>
<evidence type="ECO:0000256" key="2">
    <source>
        <dbReference type="ARBA" id="ARBA00022723"/>
    </source>
</evidence>
<dbReference type="PANTHER" id="PTHR34858">
    <property type="entry name" value="CYSO-CYSTEINE PEPTIDASE"/>
    <property type="match status" value="1"/>
</dbReference>
<dbReference type="Proteomes" id="UP000198915">
    <property type="component" value="Unassembled WGS sequence"/>
</dbReference>
<reference evidence="8" key="1">
    <citation type="submission" date="2016-10" db="EMBL/GenBank/DDBJ databases">
        <authorList>
            <person name="Varghese N."/>
            <person name="Submissions S."/>
        </authorList>
    </citation>
    <scope>NUCLEOTIDE SEQUENCE [LARGE SCALE GENOMIC DNA]</scope>
    <source>
        <strain evidence="8">OK042</strain>
    </source>
</reference>
<dbReference type="Pfam" id="PF14464">
    <property type="entry name" value="Prok-JAB"/>
    <property type="match status" value="1"/>
</dbReference>
<dbReference type="PANTHER" id="PTHR34858:SF1">
    <property type="entry name" value="CYSO-CYSTEINE PEPTIDASE"/>
    <property type="match status" value="1"/>
</dbReference>
<keyword evidence="1" id="KW-0645">Protease</keyword>
<keyword evidence="8" id="KW-1185">Reference proteome</keyword>
<evidence type="ECO:0000256" key="3">
    <source>
        <dbReference type="ARBA" id="ARBA00022801"/>
    </source>
</evidence>
<protein>
    <submittedName>
        <fullName evidence="7">Proteasome lid subunit RPN8/RPN11, contains Jab1/MPN metalloenzyme (JAMM) motif</fullName>
    </submittedName>
</protein>
<dbReference type="GO" id="GO:0008270">
    <property type="term" value="F:zinc ion binding"/>
    <property type="evidence" value="ECO:0007669"/>
    <property type="project" value="TreeGrafter"/>
</dbReference>
<gene>
    <name evidence="7" type="ORF">SAMN05518846_114134</name>
</gene>
<dbReference type="GO" id="GO:0008235">
    <property type="term" value="F:metalloexopeptidase activity"/>
    <property type="evidence" value="ECO:0007669"/>
    <property type="project" value="TreeGrafter"/>
</dbReference>
<accession>A0A1I4A3J9</accession>
<keyword evidence="4" id="KW-0862">Zinc</keyword>
<keyword evidence="2" id="KW-0479">Metal-binding</keyword>
<dbReference type="InterPro" id="IPR028090">
    <property type="entry name" value="JAB_dom_prok"/>
</dbReference>
<dbReference type="SUPFAM" id="SSF102712">
    <property type="entry name" value="JAB1/MPN domain"/>
    <property type="match status" value="1"/>
</dbReference>
<evidence type="ECO:0000313" key="7">
    <source>
        <dbReference type="EMBL" id="SFK50915.1"/>
    </source>
</evidence>
<name>A0A1I4A3J9_9BACL</name>
<organism evidence="7 8">
    <name type="scientific">Brevibacillus centrosporus</name>
    <dbReference type="NCBI Taxonomy" id="54910"/>
    <lineage>
        <taxon>Bacteria</taxon>
        <taxon>Bacillati</taxon>
        <taxon>Bacillota</taxon>
        <taxon>Bacilli</taxon>
        <taxon>Bacillales</taxon>
        <taxon>Paenibacillaceae</taxon>
        <taxon>Brevibacillus</taxon>
    </lineage>
</organism>
<dbReference type="Gene3D" id="3.40.140.10">
    <property type="entry name" value="Cytidine Deaminase, domain 2"/>
    <property type="match status" value="1"/>
</dbReference>
<dbReference type="InterPro" id="IPR051929">
    <property type="entry name" value="VirAsm_ModProt"/>
</dbReference>
<dbReference type="CDD" id="cd08070">
    <property type="entry name" value="MPN_like"/>
    <property type="match status" value="1"/>
</dbReference>
<dbReference type="AlphaFoldDB" id="A0A1I4A3J9"/>
<dbReference type="EMBL" id="FORT01000014">
    <property type="protein sequence ID" value="SFK50915.1"/>
    <property type="molecule type" value="Genomic_DNA"/>
</dbReference>
<proteinExistence type="predicted"/>
<keyword evidence="5" id="KW-0482">Metalloprotease</keyword>
<evidence type="ECO:0000313" key="8">
    <source>
        <dbReference type="Proteomes" id="UP000198915"/>
    </source>
</evidence>
<sequence>MSPDWLGEPFAFKDNKLSMTRKVHKRLLSEAQEAFPYEYSALLTGRASIITGHIPMPTSTSSMHTFSWDGAAFLGAISAIRKANVQWLGVIHTHPHSPPIPSQRDRTGWHYPSLSYWIVSLASGQPEWSVYQWVDQTFEPRDYTLTEDT</sequence>
<dbReference type="GO" id="GO:0000502">
    <property type="term" value="C:proteasome complex"/>
    <property type="evidence" value="ECO:0007669"/>
    <property type="project" value="UniProtKB-KW"/>
</dbReference>
<evidence type="ECO:0000256" key="5">
    <source>
        <dbReference type="ARBA" id="ARBA00023049"/>
    </source>
</evidence>
<evidence type="ECO:0000256" key="4">
    <source>
        <dbReference type="ARBA" id="ARBA00022833"/>
    </source>
</evidence>
<feature type="domain" description="JAB" evidence="6">
    <location>
        <begin position="21"/>
        <end position="127"/>
    </location>
</feature>
<dbReference type="GO" id="GO:0006508">
    <property type="term" value="P:proteolysis"/>
    <property type="evidence" value="ECO:0007669"/>
    <property type="project" value="UniProtKB-KW"/>
</dbReference>